<reference evidence="4" key="1">
    <citation type="submission" date="2023-07" db="EMBL/GenBank/DDBJ databases">
        <title>Genome sequencing of Purple Non-Sulfur Bacteria from various extreme environments.</title>
        <authorList>
            <person name="Mayer M."/>
        </authorList>
    </citation>
    <scope>NUCLEOTIDE SEQUENCE [LARGE SCALE GENOMIC DNA]</scope>
    <source>
        <strain evidence="4">DSM 17935</strain>
    </source>
</reference>
<dbReference type="InterPro" id="IPR045851">
    <property type="entry name" value="AMP-bd_C_sf"/>
</dbReference>
<dbReference type="Gene3D" id="3.40.50.12780">
    <property type="entry name" value="N-terminal domain of ligase-like"/>
    <property type="match status" value="1"/>
</dbReference>
<dbReference type="GO" id="GO:0008756">
    <property type="term" value="F:o-succinylbenzoate-CoA ligase activity"/>
    <property type="evidence" value="ECO:0007669"/>
    <property type="project" value="UniProtKB-EC"/>
</dbReference>
<dbReference type="EC" id="6.2.1.26" evidence="3"/>
<evidence type="ECO:0000259" key="2">
    <source>
        <dbReference type="Pfam" id="PF13193"/>
    </source>
</evidence>
<proteinExistence type="predicted"/>
<dbReference type="Pfam" id="PF00501">
    <property type="entry name" value="AMP-binding"/>
    <property type="match status" value="1"/>
</dbReference>
<organism evidence="3 4">
    <name type="scientific">Rhodobium gokarnense</name>
    <dbReference type="NCBI Taxonomy" id="364296"/>
    <lineage>
        <taxon>Bacteria</taxon>
        <taxon>Pseudomonadati</taxon>
        <taxon>Pseudomonadota</taxon>
        <taxon>Alphaproteobacteria</taxon>
        <taxon>Hyphomicrobiales</taxon>
        <taxon>Rhodobiaceae</taxon>
        <taxon>Rhodobium</taxon>
    </lineage>
</organism>
<dbReference type="Gene3D" id="3.30.300.30">
    <property type="match status" value="1"/>
</dbReference>
<sequence>MLSDAGAAPGRPVAVVTTSAAAIAILAHTAPLLPVPLFPIDPSLPDNVIADLLDQAGVDLVVADRPFAGRTHIATADVLSAPAGAEVPWRAPDGIALLIATSGSSGRPKAVMLTGAALAAAAKASEAATPLGPGDVWLASLPLFHIGGFSILTRSALAGATALIHERFDAERVMESLKAGGVTHLSLVPAMLSRLCDREASPATLKHVLVGGAALSVDLAERAAGLGWPIQPTYGMSEAASQIATLASLPRPWRAGHVGPPLPGAEVALADDGRMKVRGGMLMAGYANPGLAPGDGLEDGWFVTADLAEIGPDGITVLGRADDVIVSAGKKVLPAMVEGLVSACPGIETVAVAGRPDAIWGEVVVAIYRGTALPEDVLSWCRENVASALRPRAALKVAAFPELANGKPDRSALKRLAASDDVETEAGTCGKD</sequence>
<keyword evidence="4" id="KW-1185">Reference proteome</keyword>
<dbReference type="PANTHER" id="PTHR43201">
    <property type="entry name" value="ACYL-COA SYNTHETASE"/>
    <property type="match status" value="1"/>
</dbReference>
<dbReference type="InterPro" id="IPR000873">
    <property type="entry name" value="AMP-dep_synth/lig_dom"/>
</dbReference>
<feature type="domain" description="AMP-dependent synthetase/ligase" evidence="1">
    <location>
        <begin position="2"/>
        <end position="283"/>
    </location>
</feature>
<accession>A0ABT3HFE5</accession>
<evidence type="ECO:0000313" key="3">
    <source>
        <dbReference type="EMBL" id="MCW2309049.1"/>
    </source>
</evidence>
<dbReference type="SUPFAM" id="SSF56801">
    <property type="entry name" value="Acetyl-CoA synthetase-like"/>
    <property type="match status" value="1"/>
</dbReference>
<dbReference type="PANTHER" id="PTHR43201:SF32">
    <property type="entry name" value="2-SUCCINYLBENZOATE--COA LIGASE, CHLOROPLASTIC_PEROXISOMAL"/>
    <property type="match status" value="1"/>
</dbReference>
<feature type="domain" description="AMP-binding enzyme C-terminal" evidence="2">
    <location>
        <begin position="337"/>
        <end position="407"/>
    </location>
</feature>
<dbReference type="Proteomes" id="UP001209755">
    <property type="component" value="Unassembled WGS sequence"/>
</dbReference>
<evidence type="ECO:0000313" key="4">
    <source>
        <dbReference type="Proteomes" id="UP001209755"/>
    </source>
</evidence>
<comment type="caution">
    <text evidence="3">The sequence shown here is derived from an EMBL/GenBank/DDBJ whole genome shotgun (WGS) entry which is preliminary data.</text>
</comment>
<dbReference type="EMBL" id="JAOQNS010000010">
    <property type="protein sequence ID" value="MCW2309049.1"/>
    <property type="molecule type" value="Genomic_DNA"/>
</dbReference>
<name>A0ABT3HFE5_9HYPH</name>
<dbReference type="InterPro" id="IPR020845">
    <property type="entry name" value="AMP-binding_CS"/>
</dbReference>
<dbReference type="InterPro" id="IPR025110">
    <property type="entry name" value="AMP-bd_C"/>
</dbReference>
<dbReference type="Pfam" id="PF13193">
    <property type="entry name" value="AMP-binding_C"/>
    <property type="match status" value="1"/>
</dbReference>
<keyword evidence="3" id="KW-0436">Ligase</keyword>
<evidence type="ECO:0000259" key="1">
    <source>
        <dbReference type="Pfam" id="PF00501"/>
    </source>
</evidence>
<protein>
    <submittedName>
        <fullName evidence="3">O-succinylbenzoic acid--CoA ligase</fullName>
        <ecNumber evidence="3">6.2.1.26</ecNumber>
    </submittedName>
</protein>
<dbReference type="PROSITE" id="PS00455">
    <property type="entry name" value="AMP_BINDING"/>
    <property type="match status" value="1"/>
</dbReference>
<gene>
    <name evidence="3" type="ORF">M2319_003400</name>
</gene>
<dbReference type="InterPro" id="IPR042099">
    <property type="entry name" value="ANL_N_sf"/>
</dbReference>